<evidence type="ECO:0000256" key="1">
    <source>
        <dbReference type="ARBA" id="ARBA00022448"/>
    </source>
</evidence>
<comment type="subunit">
    <text evidence="4">Component of the lipopolysaccharide transport and assembly complex.</text>
</comment>
<gene>
    <name evidence="4 7" type="primary">lptA</name>
    <name evidence="7" type="ORF">HKT17_13675</name>
</gene>
<dbReference type="Gene3D" id="2.60.450.10">
    <property type="entry name" value="Lipopolysaccharide (LPS) transport protein A like domain"/>
    <property type="match status" value="1"/>
</dbReference>
<evidence type="ECO:0000313" key="7">
    <source>
        <dbReference type="EMBL" id="QJR30670.1"/>
    </source>
</evidence>
<feature type="compositionally biased region" description="Polar residues" evidence="5">
    <location>
        <begin position="160"/>
        <end position="169"/>
    </location>
</feature>
<keyword evidence="3 4" id="KW-0574">Periplasm</keyword>
<dbReference type="InterPro" id="IPR052037">
    <property type="entry name" value="LPS_export_LptA"/>
</dbReference>
<evidence type="ECO:0000256" key="3">
    <source>
        <dbReference type="ARBA" id="ARBA00022764"/>
    </source>
</evidence>
<dbReference type="PANTHER" id="PTHR36504">
    <property type="entry name" value="LIPOPOLYSACCHARIDE EXPORT SYSTEM PROTEIN LPTA"/>
    <property type="match status" value="1"/>
</dbReference>
<organism evidence="7 8">
    <name type="scientific">Limnobacter profundi</name>
    <dbReference type="NCBI Taxonomy" id="2732163"/>
    <lineage>
        <taxon>Bacteria</taxon>
        <taxon>Pseudomonadati</taxon>
        <taxon>Pseudomonadota</taxon>
        <taxon>Betaproteobacteria</taxon>
        <taxon>Burkholderiales</taxon>
        <taxon>Burkholderiaceae</taxon>
        <taxon>Limnobacter</taxon>
    </lineage>
</organism>
<evidence type="ECO:0000313" key="8">
    <source>
        <dbReference type="Proteomes" id="UP000501130"/>
    </source>
</evidence>
<evidence type="ECO:0000256" key="2">
    <source>
        <dbReference type="ARBA" id="ARBA00022729"/>
    </source>
</evidence>
<feature type="region of interest" description="Disordered" evidence="5">
    <location>
        <begin position="160"/>
        <end position="189"/>
    </location>
</feature>
<keyword evidence="1 4" id="KW-0813">Transport</keyword>
<sequence precursor="true">MKRSTWISLALAAPALALGVCAQALESDKQQPTTIDANQMTYNEKSNVNVFTGNVLLTRGSLVIRGDKLTLTERSDGTQFATVEGKPARFKQQRDSEKPNEVLLINGTGNTIEFDGNKSIVTLTGAASIQKSTNGQLTESISGTKITYEQNTEFLNVVGTPNSSGSSRVQAVIKPKTQETEPAPKGGSK</sequence>
<dbReference type="Pfam" id="PF03968">
    <property type="entry name" value="LptD_N"/>
    <property type="match status" value="1"/>
</dbReference>
<feature type="signal peptide" evidence="4">
    <location>
        <begin position="1"/>
        <end position="24"/>
    </location>
</feature>
<dbReference type="NCBIfam" id="TIGR03002">
    <property type="entry name" value="outer_YhbN_LptA"/>
    <property type="match status" value="1"/>
</dbReference>
<dbReference type="EMBL" id="CP053084">
    <property type="protein sequence ID" value="QJR30670.1"/>
    <property type="molecule type" value="Genomic_DNA"/>
</dbReference>
<proteinExistence type="inferred from homology"/>
<feature type="chain" id="PRO_5044912907" description="Lipopolysaccharide export system protein LptA" evidence="4">
    <location>
        <begin position="25"/>
        <end position="189"/>
    </location>
</feature>
<dbReference type="InterPro" id="IPR014340">
    <property type="entry name" value="LptA"/>
</dbReference>
<name>A0ABX6N8G2_9BURK</name>
<comment type="similarity">
    <text evidence="4">Belongs to the LptA family.</text>
</comment>
<evidence type="ECO:0000256" key="4">
    <source>
        <dbReference type="HAMAP-Rule" id="MF_01914"/>
    </source>
</evidence>
<comment type="subcellular location">
    <subcellularLocation>
        <location evidence="4">Periplasm</location>
    </subcellularLocation>
</comment>
<evidence type="ECO:0000256" key="5">
    <source>
        <dbReference type="SAM" id="MobiDB-lite"/>
    </source>
</evidence>
<dbReference type="RefSeq" id="WP_105027397.1">
    <property type="nucleotide sequence ID" value="NZ_CP053084.1"/>
</dbReference>
<keyword evidence="8" id="KW-1185">Reference proteome</keyword>
<keyword evidence="2 4" id="KW-0732">Signal</keyword>
<reference evidence="7 8" key="1">
    <citation type="submission" date="2020-05" db="EMBL/GenBank/DDBJ databases">
        <title>Compete genome of Limnobacter sp. SAORIC-580.</title>
        <authorList>
            <person name="Song J."/>
            <person name="Cho J.-C."/>
        </authorList>
    </citation>
    <scope>NUCLEOTIDE SEQUENCE [LARGE SCALE GENOMIC DNA]</scope>
    <source>
        <strain evidence="7 8">SAORIC-580</strain>
    </source>
</reference>
<dbReference type="Proteomes" id="UP000501130">
    <property type="component" value="Chromosome"/>
</dbReference>
<dbReference type="HAMAP" id="MF_01914">
    <property type="entry name" value="LPS_assembly_LptA"/>
    <property type="match status" value="1"/>
</dbReference>
<evidence type="ECO:0000259" key="6">
    <source>
        <dbReference type="Pfam" id="PF03968"/>
    </source>
</evidence>
<comment type="function">
    <text evidence="4">Involved in the assembly of lipopolysaccharide (LPS). Required for the translocation of LPS from the inner membrane to the outer membrane.</text>
</comment>
<protein>
    <recommendedName>
        <fullName evidence="4">Lipopolysaccharide export system protein LptA</fullName>
    </recommendedName>
</protein>
<accession>A0ABX6N8G2</accession>
<dbReference type="InterPro" id="IPR005653">
    <property type="entry name" value="OstA-like_N"/>
</dbReference>
<feature type="domain" description="Organic solvent tolerance-like N-terminal" evidence="6">
    <location>
        <begin position="34"/>
        <end position="153"/>
    </location>
</feature>
<dbReference type="PANTHER" id="PTHR36504:SF1">
    <property type="entry name" value="LIPOPOLYSACCHARIDE EXPORT SYSTEM PROTEIN LPTA"/>
    <property type="match status" value="1"/>
</dbReference>